<comment type="caution">
    <text evidence="1">The sequence shown here is derived from an EMBL/GenBank/DDBJ whole genome shotgun (WGS) entry which is preliminary data.</text>
</comment>
<reference evidence="1" key="1">
    <citation type="submission" date="2020-10" db="EMBL/GenBank/DDBJ databases">
        <authorList>
            <person name="Gilroy R."/>
        </authorList>
    </citation>
    <scope>NUCLEOTIDE SEQUENCE</scope>
    <source>
        <strain evidence="1">ChiGjej1B1-24693</strain>
    </source>
</reference>
<name>A0A9D1GVH0_9ACTN</name>
<dbReference type="Gene3D" id="1.50.10.20">
    <property type="match status" value="1"/>
</dbReference>
<evidence type="ECO:0000313" key="1">
    <source>
        <dbReference type="EMBL" id="HIT74129.1"/>
    </source>
</evidence>
<dbReference type="InterPro" id="IPR008928">
    <property type="entry name" value="6-hairpin_glycosidase_sf"/>
</dbReference>
<evidence type="ECO:0000313" key="2">
    <source>
        <dbReference type="Proteomes" id="UP000886842"/>
    </source>
</evidence>
<organism evidence="1 2">
    <name type="scientific">Candidatus Avipropionibacterium avicola</name>
    <dbReference type="NCBI Taxonomy" id="2840701"/>
    <lineage>
        <taxon>Bacteria</taxon>
        <taxon>Bacillati</taxon>
        <taxon>Actinomycetota</taxon>
        <taxon>Actinomycetes</taxon>
        <taxon>Propionibacteriales</taxon>
        <taxon>Propionibacteriaceae</taxon>
        <taxon>Propionibacteriaceae incertae sedis</taxon>
        <taxon>Candidatus Avipropionibacterium</taxon>
    </lineage>
</organism>
<dbReference type="SUPFAM" id="SSF48208">
    <property type="entry name" value="Six-hairpin glycosidases"/>
    <property type="match status" value="1"/>
</dbReference>
<dbReference type="InterPro" id="IPR053169">
    <property type="entry name" value="MUG_Protein"/>
</dbReference>
<dbReference type="GO" id="GO:0005975">
    <property type="term" value="P:carbohydrate metabolic process"/>
    <property type="evidence" value="ECO:0007669"/>
    <property type="project" value="InterPro"/>
</dbReference>
<dbReference type="Pfam" id="PF03663">
    <property type="entry name" value="Glyco_hydro_76"/>
    <property type="match status" value="1"/>
</dbReference>
<protein>
    <submittedName>
        <fullName evidence="1">Fructose-bisphosphate aldolase</fullName>
    </submittedName>
</protein>
<dbReference type="InterPro" id="IPR005198">
    <property type="entry name" value="Glyco_hydro_76"/>
</dbReference>
<dbReference type="PANTHER" id="PTHR47791">
    <property type="entry name" value="MEIOTICALLY UP-REGULATED GENE 191 PROTEIN"/>
    <property type="match status" value="1"/>
</dbReference>
<reference evidence="1" key="2">
    <citation type="journal article" date="2021" name="PeerJ">
        <title>Extensive microbial diversity within the chicken gut microbiome revealed by metagenomics and culture.</title>
        <authorList>
            <person name="Gilroy R."/>
            <person name="Ravi A."/>
            <person name="Getino M."/>
            <person name="Pursley I."/>
            <person name="Horton D.L."/>
            <person name="Alikhan N.F."/>
            <person name="Baker D."/>
            <person name="Gharbi K."/>
            <person name="Hall N."/>
            <person name="Watson M."/>
            <person name="Adriaenssens E.M."/>
            <person name="Foster-Nyarko E."/>
            <person name="Jarju S."/>
            <person name="Secka A."/>
            <person name="Antonio M."/>
            <person name="Oren A."/>
            <person name="Chaudhuri R.R."/>
            <person name="La Ragione R."/>
            <person name="Hildebrand F."/>
            <person name="Pallen M.J."/>
        </authorList>
    </citation>
    <scope>NUCLEOTIDE SEQUENCE</scope>
    <source>
        <strain evidence="1">ChiGjej1B1-24693</strain>
    </source>
</reference>
<dbReference type="PIRSF" id="PIRSF021505">
    <property type="entry name" value="O_gly_hdrol"/>
    <property type="match status" value="1"/>
</dbReference>
<dbReference type="EMBL" id="DVLP01000028">
    <property type="protein sequence ID" value="HIT74129.1"/>
    <property type="molecule type" value="Genomic_DNA"/>
</dbReference>
<dbReference type="Proteomes" id="UP000886842">
    <property type="component" value="Unassembled WGS sequence"/>
</dbReference>
<sequence>MDTDWAERAAVAEQAVTRRHLRRLLGLPGTALGVVSWPARSRDRWWLEWHYWWQAHLVDCLVDAELRAPDPGRQDRITAVLRTHRLRNLTGWTNSYHDDMAWLGLAMERAARVTAHDWSRPLSILTDRLRSAWTEQGLPWRRGSDFFNAPANGPAAILMARTGHRDRAHDTSDWLDTVLRDPGTGLIRDGIRADGSLVEAVYSYCQGVTLGLAVELGQVDRAARLVQAVDEHLCRDHVLQAGGGGDGGLFPGILARYLALAATHLPSDPGTAGTARSTARAIVLASAHACWQHRAEVNDPELGALPLFSHRWDRPAPLPDDRADTPERDLSVQLSGWMLLEAAARVH</sequence>
<accession>A0A9D1GVH0</accession>
<dbReference type="PANTHER" id="PTHR47791:SF3">
    <property type="entry name" value="MEIOTICALLY UP-REGULATED GENE 191 PROTEIN"/>
    <property type="match status" value="1"/>
</dbReference>
<dbReference type="AlphaFoldDB" id="A0A9D1GVH0"/>
<proteinExistence type="predicted"/>
<gene>
    <name evidence="1" type="ORF">IAA98_00915</name>
</gene>
<dbReference type="InterPro" id="IPR014512">
    <property type="entry name" value="O_gly_hydro"/>
</dbReference>